<dbReference type="PANTHER" id="PTHR33308:SF9">
    <property type="entry name" value="PEPTIDOGLYCAN HYDROLASE FLGJ"/>
    <property type="match status" value="1"/>
</dbReference>
<reference evidence="3 4" key="1">
    <citation type="journal article" date="2014" name="Genome Announc.">
        <title>Draft Genome Sequence of Brevibacillus panacihumi Strain W25, a Halotolerant Hydrocarbon-Degrading Bacterium.</title>
        <authorList>
            <person name="Wang X."/>
            <person name="Jin D."/>
            <person name="Zhou L."/>
            <person name="Wu L."/>
            <person name="An W."/>
            <person name="Chen Y."/>
            <person name="Zhao L."/>
        </authorList>
    </citation>
    <scope>NUCLEOTIDE SEQUENCE [LARGE SCALE GENOMIC DNA]</scope>
    <source>
        <strain evidence="3 4">W25</strain>
    </source>
</reference>
<dbReference type="RefSeq" id="WP_023557482.1">
    <property type="nucleotide sequence ID" value="NZ_KI629785.1"/>
</dbReference>
<keyword evidence="1" id="KW-0378">Hydrolase</keyword>
<protein>
    <submittedName>
        <fullName evidence="3">Muramidase</fullName>
    </submittedName>
</protein>
<dbReference type="GO" id="GO:0004040">
    <property type="term" value="F:amidase activity"/>
    <property type="evidence" value="ECO:0007669"/>
    <property type="project" value="InterPro"/>
</dbReference>
<dbReference type="EMBL" id="AYJU01000017">
    <property type="protein sequence ID" value="EST52869.1"/>
    <property type="molecule type" value="Genomic_DNA"/>
</dbReference>
<sequence>MQSFIDQVSGPARLSYLTTHLFPSITIAQAILETGWGKKIPVDPQSGRPSYNLFGIKGVGPAGSVTIVSKEVENGKTVDRTSAFKAYYNFQQSFDDHAQFLLQPKYAQVLTAKTPEQAAIELEKAGYATDPQYAEKLTNLIKTYDLKRYDQFAPEETIPYPPWKMDLGKRALSEGLITSPEWLSKLDEPMPVWAVFAVTLRMLDLLKNNEKKDG</sequence>
<dbReference type="eggNOG" id="COG1705">
    <property type="taxonomic scope" value="Bacteria"/>
</dbReference>
<dbReference type="STRING" id="1408254.T458_18150"/>
<evidence type="ECO:0000313" key="4">
    <source>
        <dbReference type="Proteomes" id="UP000017973"/>
    </source>
</evidence>
<evidence type="ECO:0000313" key="3">
    <source>
        <dbReference type="EMBL" id="EST52869.1"/>
    </source>
</evidence>
<comment type="caution">
    <text evidence="3">The sequence shown here is derived from an EMBL/GenBank/DDBJ whole genome shotgun (WGS) entry which is preliminary data.</text>
</comment>
<keyword evidence="4" id="KW-1185">Reference proteome</keyword>
<dbReference type="PATRIC" id="fig|1408254.3.peg.3582"/>
<dbReference type="Gene3D" id="4.10.80.30">
    <property type="entry name" value="DNA polymerase, domain 6"/>
    <property type="match status" value="1"/>
</dbReference>
<dbReference type="AlphaFoldDB" id="V6M2M3"/>
<dbReference type="SMART" id="SM00047">
    <property type="entry name" value="LYZ2"/>
    <property type="match status" value="1"/>
</dbReference>
<dbReference type="InterPro" id="IPR002901">
    <property type="entry name" value="MGlyc_endo_b_GlcNAc-like_dom"/>
</dbReference>
<evidence type="ECO:0000256" key="1">
    <source>
        <dbReference type="ARBA" id="ARBA00022801"/>
    </source>
</evidence>
<organism evidence="3 4">
    <name type="scientific">Brevibacillus panacihumi W25</name>
    <dbReference type="NCBI Taxonomy" id="1408254"/>
    <lineage>
        <taxon>Bacteria</taxon>
        <taxon>Bacillati</taxon>
        <taxon>Bacillota</taxon>
        <taxon>Bacilli</taxon>
        <taxon>Bacillales</taxon>
        <taxon>Paenibacillaceae</taxon>
        <taxon>Brevibacillus</taxon>
    </lineage>
</organism>
<name>V6M2M3_9BACL</name>
<dbReference type="Proteomes" id="UP000017973">
    <property type="component" value="Unassembled WGS sequence"/>
</dbReference>
<dbReference type="Gene3D" id="1.10.530.10">
    <property type="match status" value="1"/>
</dbReference>
<evidence type="ECO:0000259" key="2">
    <source>
        <dbReference type="SMART" id="SM00047"/>
    </source>
</evidence>
<dbReference type="HOGENOM" id="CLU_1479395_0_0_9"/>
<gene>
    <name evidence="3" type="ORF">T458_18150</name>
</gene>
<feature type="domain" description="Mannosyl-glycoprotein endo-beta-N-acetylglucosamidase-like" evidence="2">
    <location>
        <begin position="1"/>
        <end position="150"/>
    </location>
</feature>
<dbReference type="InterPro" id="IPR051056">
    <property type="entry name" value="Glycosyl_Hydrolase_73"/>
</dbReference>
<dbReference type="PANTHER" id="PTHR33308">
    <property type="entry name" value="PEPTIDOGLYCAN HYDROLASE FLGJ"/>
    <property type="match status" value="1"/>
</dbReference>
<dbReference type="OrthoDB" id="977752at2"/>
<dbReference type="Pfam" id="PF01832">
    <property type="entry name" value="Glucosaminidase"/>
    <property type="match status" value="1"/>
</dbReference>
<accession>V6M2M3</accession>
<proteinExistence type="predicted"/>
<dbReference type="PRINTS" id="PR01002">
    <property type="entry name" value="FLGFLGJ"/>
</dbReference>